<evidence type="ECO:0000313" key="3">
    <source>
        <dbReference type="Proteomes" id="UP000034491"/>
    </source>
</evidence>
<dbReference type="PROSITE" id="PS51186">
    <property type="entry name" value="GNAT"/>
    <property type="match status" value="1"/>
</dbReference>
<reference evidence="2 3" key="1">
    <citation type="submission" date="2015-03" db="EMBL/GenBank/DDBJ databases">
        <title>Genome sequence of Kiloniella sp. P1-1, isolated from the gut microflora of Pacific white shrimp, Penaeus vannamei.</title>
        <authorList>
            <person name="Shao Z."/>
            <person name="Wang L."/>
            <person name="Li X."/>
        </authorList>
    </citation>
    <scope>NUCLEOTIDE SEQUENCE [LARGE SCALE GENOMIC DNA]</scope>
    <source>
        <strain evidence="2 3">P1-1</strain>
    </source>
</reference>
<dbReference type="InterPro" id="IPR000182">
    <property type="entry name" value="GNAT_dom"/>
</dbReference>
<gene>
    <name evidence="2" type="ORF">WH95_06485</name>
</gene>
<dbReference type="PANTHER" id="PTHR43792">
    <property type="entry name" value="GNAT FAMILY, PUTATIVE (AFU_ORTHOLOGUE AFUA_3G00765)-RELATED-RELATED"/>
    <property type="match status" value="1"/>
</dbReference>
<dbReference type="PANTHER" id="PTHR43792:SF5">
    <property type="entry name" value="RIBOSOMAL-PROTEIN-SERINE ACETYLTRANSFERASE"/>
    <property type="match status" value="1"/>
</dbReference>
<proteinExistence type="predicted"/>
<feature type="domain" description="N-acetyltransferase" evidence="1">
    <location>
        <begin position="8"/>
        <end position="168"/>
    </location>
</feature>
<dbReference type="EMBL" id="LANI01000004">
    <property type="protein sequence ID" value="KKJ77621.1"/>
    <property type="molecule type" value="Genomic_DNA"/>
</dbReference>
<dbReference type="AlphaFoldDB" id="A0A0M2R7F6"/>
<sequence>MPLETPRLRIRQYRDSDLEPTRRMSQDAGLRKWLPSGVYSDQEHADYVRVSGTADAKDFVVEDKVTGCVVGEMTFHLWFVEKTWEIGWLILPEFQGRGYASEAARALIKVGFEELGLHRIIATAQPQNPASCRVMEKIGMRREGEFLQCIPRPDGTWWDEVLYAILASEYQAVD</sequence>
<evidence type="ECO:0000259" key="1">
    <source>
        <dbReference type="PROSITE" id="PS51186"/>
    </source>
</evidence>
<comment type="caution">
    <text evidence="2">The sequence shown here is derived from an EMBL/GenBank/DDBJ whole genome shotgun (WGS) entry which is preliminary data.</text>
</comment>
<keyword evidence="3" id="KW-1185">Reference proteome</keyword>
<dbReference type="Gene3D" id="3.40.630.30">
    <property type="match status" value="1"/>
</dbReference>
<dbReference type="SUPFAM" id="SSF55729">
    <property type="entry name" value="Acyl-CoA N-acyltransferases (Nat)"/>
    <property type="match status" value="1"/>
</dbReference>
<dbReference type="GO" id="GO:0016747">
    <property type="term" value="F:acyltransferase activity, transferring groups other than amino-acyl groups"/>
    <property type="evidence" value="ECO:0007669"/>
    <property type="project" value="InterPro"/>
</dbReference>
<dbReference type="InterPro" id="IPR051531">
    <property type="entry name" value="N-acetyltransferase"/>
</dbReference>
<protein>
    <recommendedName>
        <fullName evidence="1">N-acetyltransferase domain-containing protein</fullName>
    </recommendedName>
</protein>
<dbReference type="STRING" id="1549748.WH95_06485"/>
<dbReference type="Pfam" id="PF13302">
    <property type="entry name" value="Acetyltransf_3"/>
    <property type="match status" value="1"/>
</dbReference>
<organism evidence="2 3">
    <name type="scientific">Kiloniella litopenaei</name>
    <dbReference type="NCBI Taxonomy" id="1549748"/>
    <lineage>
        <taxon>Bacteria</taxon>
        <taxon>Pseudomonadati</taxon>
        <taxon>Pseudomonadota</taxon>
        <taxon>Alphaproteobacteria</taxon>
        <taxon>Rhodospirillales</taxon>
        <taxon>Kiloniellaceae</taxon>
        <taxon>Kiloniella</taxon>
    </lineage>
</organism>
<accession>A0A0M2R7F6</accession>
<evidence type="ECO:0000313" key="2">
    <source>
        <dbReference type="EMBL" id="KKJ77621.1"/>
    </source>
</evidence>
<name>A0A0M2R7F6_9PROT</name>
<dbReference type="InterPro" id="IPR016181">
    <property type="entry name" value="Acyl_CoA_acyltransferase"/>
</dbReference>
<dbReference type="CDD" id="cd04301">
    <property type="entry name" value="NAT_SF"/>
    <property type="match status" value="1"/>
</dbReference>
<dbReference type="Proteomes" id="UP000034491">
    <property type="component" value="Unassembled WGS sequence"/>
</dbReference>